<sequence>MTELGSTMAFDVTVIELKQMKVSILGYCNEISGMLILR</sequence>
<dbReference type="Proteomes" id="UP000304148">
    <property type="component" value="Chromosome"/>
</dbReference>
<evidence type="ECO:0000313" key="1">
    <source>
        <dbReference type="EMBL" id="SYX84162.1"/>
    </source>
</evidence>
<dbReference type="EMBL" id="LS992241">
    <property type="protein sequence ID" value="SYX84162.1"/>
    <property type="molecule type" value="Genomic_DNA"/>
</dbReference>
<protein>
    <submittedName>
        <fullName evidence="1">Uncharacterized protein</fullName>
    </submittedName>
</protein>
<proteinExistence type="predicted"/>
<accession>A0A383RC34</accession>
<name>A0A383RC34_PAEAL</name>
<reference evidence="2" key="1">
    <citation type="submission" date="2018-08" db="EMBL/GenBank/DDBJ databases">
        <authorList>
            <person name="Chevrot R."/>
        </authorList>
    </citation>
    <scope>NUCLEOTIDE SEQUENCE [LARGE SCALE GENOMIC DNA]</scope>
</reference>
<gene>
    <name evidence="1" type="ORF">PBLR_12584</name>
</gene>
<evidence type="ECO:0000313" key="2">
    <source>
        <dbReference type="Proteomes" id="UP000304148"/>
    </source>
</evidence>
<dbReference type="AlphaFoldDB" id="A0A383RC34"/>
<organism evidence="1 2">
    <name type="scientific">Paenibacillus alvei</name>
    <name type="common">Bacillus alvei</name>
    <dbReference type="NCBI Taxonomy" id="44250"/>
    <lineage>
        <taxon>Bacteria</taxon>
        <taxon>Bacillati</taxon>
        <taxon>Bacillota</taxon>
        <taxon>Bacilli</taxon>
        <taxon>Bacillales</taxon>
        <taxon>Paenibacillaceae</taxon>
        <taxon>Paenibacillus</taxon>
    </lineage>
</organism>